<dbReference type="HOGENOM" id="CLU_2512407_0_0_1"/>
<dbReference type="PANTHER" id="PTHR45688">
    <property type="match status" value="1"/>
</dbReference>
<dbReference type="Proteomes" id="UP000016933">
    <property type="component" value="Unassembled WGS sequence"/>
</dbReference>
<dbReference type="GO" id="GO:0005739">
    <property type="term" value="C:mitochondrion"/>
    <property type="evidence" value="ECO:0007669"/>
    <property type="project" value="TreeGrafter"/>
</dbReference>
<evidence type="ECO:0000256" key="1">
    <source>
        <dbReference type="ARBA" id="ARBA00008954"/>
    </source>
</evidence>
<dbReference type="STRING" id="675120.N1PK96"/>
<dbReference type="InterPro" id="IPR015421">
    <property type="entry name" value="PyrdxlP-dep_Trfase_major"/>
</dbReference>
<evidence type="ECO:0000313" key="3">
    <source>
        <dbReference type="Proteomes" id="UP000016933"/>
    </source>
</evidence>
<protein>
    <submittedName>
        <fullName evidence="2">Uncharacterized protein</fullName>
    </submittedName>
</protein>
<evidence type="ECO:0000313" key="2">
    <source>
        <dbReference type="EMBL" id="EME43937.1"/>
    </source>
</evidence>
<dbReference type="AlphaFoldDB" id="N1PK96"/>
<name>N1PK96_DOTSN</name>
<reference evidence="3" key="1">
    <citation type="journal article" date="2012" name="PLoS Genet.">
        <title>The genomes of the fungal plant pathogens Cladosporium fulvum and Dothistroma septosporum reveal adaptation to different hosts and lifestyles but also signatures of common ancestry.</title>
        <authorList>
            <person name="de Wit P.J.G.M."/>
            <person name="van der Burgt A."/>
            <person name="Oekmen B."/>
            <person name="Stergiopoulos I."/>
            <person name="Abd-Elsalam K.A."/>
            <person name="Aerts A.L."/>
            <person name="Bahkali A.H."/>
            <person name="Beenen H.G."/>
            <person name="Chettri P."/>
            <person name="Cox M.P."/>
            <person name="Datema E."/>
            <person name="de Vries R.P."/>
            <person name="Dhillon B."/>
            <person name="Ganley A.R."/>
            <person name="Griffiths S.A."/>
            <person name="Guo Y."/>
            <person name="Hamelin R.C."/>
            <person name="Henrissat B."/>
            <person name="Kabir M.S."/>
            <person name="Jashni M.K."/>
            <person name="Kema G."/>
            <person name="Klaubauf S."/>
            <person name="Lapidus A."/>
            <person name="Levasseur A."/>
            <person name="Lindquist E."/>
            <person name="Mehrabi R."/>
            <person name="Ohm R.A."/>
            <person name="Owen T.J."/>
            <person name="Salamov A."/>
            <person name="Schwelm A."/>
            <person name="Schijlen E."/>
            <person name="Sun H."/>
            <person name="van den Burg H.A."/>
            <person name="van Ham R.C.H.J."/>
            <person name="Zhang S."/>
            <person name="Goodwin S.B."/>
            <person name="Grigoriev I.V."/>
            <person name="Collemare J."/>
            <person name="Bradshaw R.E."/>
        </authorList>
    </citation>
    <scope>NUCLEOTIDE SEQUENCE [LARGE SCALE GENOMIC DNA]</scope>
    <source>
        <strain evidence="3">NZE10 / CBS 128990</strain>
    </source>
</reference>
<dbReference type="EMBL" id="KB446539">
    <property type="protein sequence ID" value="EME43937.1"/>
    <property type="molecule type" value="Genomic_DNA"/>
</dbReference>
<reference evidence="2 3" key="2">
    <citation type="journal article" date="2012" name="PLoS Pathog.">
        <title>Diverse lifestyles and strategies of plant pathogenesis encoded in the genomes of eighteen Dothideomycetes fungi.</title>
        <authorList>
            <person name="Ohm R.A."/>
            <person name="Feau N."/>
            <person name="Henrissat B."/>
            <person name="Schoch C.L."/>
            <person name="Horwitz B.A."/>
            <person name="Barry K.W."/>
            <person name="Condon B.J."/>
            <person name="Copeland A.C."/>
            <person name="Dhillon B."/>
            <person name="Glaser F."/>
            <person name="Hesse C.N."/>
            <person name="Kosti I."/>
            <person name="LaButti K."/>
            <person name="Lindquist E.A."/>
            <person name="Lucas S."/>
            <person name="Salamov A.A."/>
            <person name="Bradshaw R.E."/>
            <person name="Ciuffetti L."/>
            <person name="Hamelin R.C."/>
            <person name="Kema G.H.J."/>
            <person name="Lawrence C."/>
            <person name="Scott J.A."/>
            <person name="Spatafora J.W."/>
            <person name="Turgeon B.G."/>
            <person name="de Wit P.J.G.M."/>
            <person name="Zhong S."/>
            <person name="Goodwin S.B."/>
            <person name="Grigoriev I.V."/>
        </authorList>
    </citation>
    <scope>NUCLEOTIDE SEQUENCE [LARGE SCALE GENOMIC DNA]</scope>
    <source>
        <strain evidence="3">NZE10 / CBS 128990</strain>
    </source>
</reference>
<dbReference type="SUPFAM" id="SSF53383">
    <property type="entry name" value="PLP-dependent transferases"/>
    <property type="match status" value="1"/>
</dbReference>
<dbReference type="Pfam" id="PF00202">
    <property type="entry name" value="Aminotran_3"/>
    <property type="match status" value="1"/>
</dbReference>
<dbReference type="eggNOG" id="KOG1404">
    <property type="taxonomic scope" value="Eukaryota"/>
</dbReference>
<proteinExistence type="inferred from homology"/>
<dbReference type="InterPro" id="IPR015424">
    <property type="entry name" value="PyrdxlP-dep_Trfase"/>
</dbReference>
<dbReference type="InterPro" id="IPR005814">
    <property type="entry name" value="Aminotrans_3"/>
</dbReference>
<sequence length="89" mass="9437">MSTLIGHGNPEVVDTIQSHAKNLDRLFTGVLNPWVISLAKRMTSVTPPGLDKAFLLSIGGESTEAAIRLAELYTGKTVGLAPPRHGVTT</sequence>
<dbReference type="GO" id="GO:0030170">
    <property type="term" value="F:pyridoxal phosphate binding"/>
    <property type="evidence" value="ECO:0007669"/>
    <property type="project" value="InterPro"/>
</dbReference>
<dbReference type="Gene3D" id="3.40.640.10">
    <property type="entry name" value="Type I PLP-dependent aspartate aminotransferase-like (Major domain)"/>
    <property type="match status" value="1"/>
</dbReference>
<dbReference type="GO" id="GO:0008483">
    <property type="term" value="F:transaminase activity"/>
    <property type="evidence" value="ECO:0007669"/>
    <property type="project" value="InterPro"/>
</dbReference>
<gene>
    <name evidence="2" type="ORF">DOTSEDRAFT_24047</name>
</gene>
<comment type="similarity">
    <text evidence="1">Belongs to the class-III pyridoxal-phosphate-dependent aminotransferase family.</text>
</comment>
<organism evidence="2 3">
    <name type="scientific">Dothistroma septosporum (strain NZE10 / CBS 128990)</name>
    <name type="common">Red band needle blight fungus</name>
    <name type="synonym">Mycosphaerella pini</name>
    <dbReference type="NCBI Taxonomy" id="675120"/>
    <lineage>
        <taxon>Eukaryota</taxon>
        <taxon>Fungi</taxon>
        <taxon>Dikarya</taxon>
        <taxon>Ascomycota</taxon>
        <taxon>Pezizomycotina</taxon>
        <taxon>Dothideomycetes</taxon>
        <taxon>Dothideomycetidae</taxon>
        <taxon>Mycosphaerellales</taxon>
        <taxon>Mycosphaerellaceae</taxon>
        <taxon>Dothistroma</taxon>
    </lineage>
</organism>
<dbReference type="PANTHER" id="PTHR45688:SF13">
    <property type="entry name" value="ALANINE--GLYOXYLATE AMINOTRANSFERASE 2-LIKE"/>
    <property type="match status" value="1"/>
</dbReference>
<accession>N1PK96</accession>
<keyword evidence="3" id="KW-1185">Reference proteome</keyword>
<dbReference type="OrthoDB" id="1393670at2759"/>